<dbReference type="SUPFAM" id="SSF52833">
    <property type="entry name" value="Thioredoxin-like"/>
    <property type="match status" value="3"/>
</dbReference>
<dbReference type="OrthoDB" id="10264505at2759"/>
<feature type="non-terminal residue" evidence="2">
    <location>
        <position position="377"/>
    </location>
</feature>
<feature type="domain" description="Thioredoxin" evidence="1">
    <location>
        <begin position="173"/>
        <end position="307"/>
    </location>
</feature>
<reference evidence="2" key="1">
    <citation type="submission" date="2020-11" db="EMBL/GenBank/DDBJ databases">
        <authorList>
            <person name="Tran Van P."/>
        </authorList>
    </citation>
    <scope>NUCLEOTIDE SEQUENCE</scope>
</reference>
<organism evidence="2">
    <name type="scientific">Oppiella nova</name>
    <dbReference type="NCBI Taxonomy" id="334625"/>
    <lineage>
        <taxon>Eukaryota</taxon>
        <taxon>Metazoa</taxon>
        <taxon>Ecdysozoa</taxon>
        <taxon>Arthropoda</taxon>
        <taxon>Chelicerata</taxon>
        <taxon>Arachnida</taxon>
        <taxon>Acari</taxon>
        <taxon>Acariformes</taxon>
        <taxon>Sarcoptiformes</taxon>
        <taxon>Oribatida</taxon>
        <taxon>Brachypylina</taxon>
        <taxon>Oppioidea</taxon>
        <taxon>Oppiidae</taxon>
        <taxon>Oppiella</taxon>
    </lineage>
</organism>
<sequence length="377" mass="44387">MECKAVLEDLENIDSDTDRHGIIFVKTAESEIAREYGIKLLPALIYFERQIPSIYEGDMRAEEDVLQWLVQQKTEDTIESVNRELLEQLIETTQYLVVFFYKPSCRACDIVLDELENIDDDCEIYGINFVKIQDIPLAKRYGIKTYPALIYFRNGNPLIYDGDLRNEEAVLEWLIDDDNRELADEIEDVNARMLEKLIDDSPFLAVLFYDNDCDECQDVLKELENIDDDADLFGIDFVKVNDDKAAHKYNVHTFPTLAYFRKQSPILYDGDLQDEEKVLKWLTSNDVFEIKDEIEEVNRKMLDKLLNDNDFVAVYFYEKDCYDCEEVLHELEHIDDECDDLDIMFVKIRDSRYARKYGISEVPALVMFRKKFPAIYR</sequence>
<dbReference type="EMBL" id="CAJPVJ010003752">
    <property type="protein sequence ID" value="CAG2167913.1"/>
    <property type="molecule type" value="Genomic_DNA"/>
</dbReference>
<protein>
    <recommendedName>
        <fullName evidence="1">Thioredoxin domain-containing protein</fullName>
    </recommendedName>
</protein>
<proteinExistence type="predicted"/>
<evidence type="ECO:0000259" key="1">
    <source>
        <dbReference type="PROSITE" id="PS51352"/>
    </source>
</evidence>
<evidence type="ECO:0000313" key="2">
    <source>
        <dbReference type="EMBL" id="CAD7649668.1"/>
    </source>
</evidence>
<keyword evidence="3" id="KW-1185">Reference proteome</keyword>
<dbReference type="Gene3D" id="3.40.30.10">
    <property type="entry name" value="Glutaredoxin"/>
    <property type="match status" value="3"/>
</dbReference>
<dbReference type="Pfam" id="PF00085">
    <property type="entry name" value="Thioredoxin"/>
    <property type="match status" value="2"/>
</dbReference>
<dbReference type="AlphaFoldDB" id="A0A7R9LXB8"/>
<dbReference type="InterPro" id="IPR013766">
    <property type="entry name" value="Thioredoxin_domain"/>
</dbReference>
<dbReference type="Proteomes" id="UP000728032">
    <property type="component" value="Unassembled WGS sequence"/>
</dbReference>
<dbReference type="InterPro" id="IPR036249">
    <property type="entry name" value="Thioredoxin-like_sf"/>
</dbReference>
<dbReference type="PROSITE" id="PS51352">
    <property type="entry name" value="THIOREDOXIN_2"/>
    <property type="match status" value="1"/>
</dbReference>
<dbReference type="EMBL" id="OC918577">
    <property type="protein sequence ID" value="CAD7649668.1"/>
    <property type="molecule type" value="Genomic_DNA"/>
</dbReference>
<gene>
    <name evidence="2" type="ORF">ONB1V03_LOCUS7407</name>
</gene>
<evidence type="ECO:0000313" key="3">
    <source>
        <dbReference type="Proteomes" id="UP000728032"/>
    </source>
</evidence>
<dbReference type="CDD" id="cd02961">
    <property type="entry name" value="PDI_a_family"/>
    <property type="match status" value="3"/>
</dbReference>
<dbReference type="PANTHER" id="PTHR19991:SF3">
    <property type="entry name" value="LETHAL (2) 01289, ISOFORM F"/>
    <property type="match status" value="1"/>
</dbReference>
<dbReference type="PANTHER" id="PTHR19991">
    <property type="entry name" value="L 2 01289"/>
    <property type="match status" value="1"/>
</dbReference>
<accession>A0A7R9LXB8</accession>
<name>A0A7R9LXB8_9ACAR</name>